<accession>A0A8T2U306</accession>
<gene>
    <name evidence="1" type="ORF">KP509_10G067800</name>
</gene>
<proteinExistence type="predicted"/>
<comment type="caution">
    <text evidence="1">The sequence shown here is derived from an EMBL/GenBank/DDBJ whole genome shotgun (WGS) entry which is preliminary data.</text>
</comment>
<dbReference type="AlphaFoldDB" id="A0A8T2U306"/>
<dbReference type="EMBL" id="CM035415">
    <property type="protein sequence ID" value="KAH7427934.1"/>
    <property type="molecule type" value="Genomic_DNA"/>
</dbReference>
<name>A0A8T2U306_CERRI</name>
<protein>
    <submittedName>
        <fullName evidence="1">Uncharacterized protein</fullName>
    </submittedName>
</protein>
<dbReference type="Proteomes" id="UP000825935">
    <property type="component" value="Chromosome 10"/>
</dbReference>
<organism evidence="1 2">
    <name type="scientific">Ceratopteris richardii</name>
    <name type="common">Triangle waterfern</name>
    <dbReference type="NCBI Taxonomy" id="49495"/>
    <lineage>
        <taxon>Eukaryota</taxon>
        <taxon>Viridiplantae</taxon>
        <taxon>Streptophyta</taxon>
        <taxon>Embryophyta</taxon>
        <taxon>Tracheophyta</taxon>
        <taxon>Polypodiopsida</taxon>
        <taxon>Polypodiidae</taxon>
        <taxon>Polypodiales</taxon>
        <taxon>Pteridineae</taxon>
        <taxon>Pteridaceae</taxon>
        <taxon>Parkerioideae</taxon>
        <taxon>Ceratopteris</taxon>
    </lineage>
</organism>
<evidence type="ECO:0000313" key="2">
    <source>
        <dbReference type="Proteomes" id="UP000825935"/>
    </source>
</evidence>
<reference evidence="1" key="1">
    <citation type="submission" date="2021-08" db="EMBL/GenBank/DDBJ databases">
        <title>WGS assembly of Ceratopteris richardii.</title>
        <authorList>
            <person name="Marchant D.B."/>
            <person name="Chen G."/>
            <person name="Jenkins J."/>
            <person name="Shu S."/>
            <person name="Leebens-Mack J."/>
            <person name="Grimwood J."/>
            <person name="Schmutz J."/>
            <person name="Soltis P."/>
            <person name="Soltis D."/>
            <person name="Chen Z.-H."/>
        </authorList>
    </citation>
    <scope>NUCLEOTIDE SEQUENCE</scope>
    <source>
        <strain evidence="1">Whitten #5841</strain>
        <tissue evidence="1">Leaf</tissue>
    </source>
</reference>
<sequence length="80" mass="9479">MLSSNMVECMHEQEQIKEQSRRGSIEVLFSHHRCSTKHTLILFEVSERERYIRFAWQYNFMLIGNVESSEQGMPPRGTTD</sequence>
<keyword evidence="2" id="KW-1185">Reference proteome</keyword>
<evidence type="ECO:0000313" key="1">
    <source>
        <dbReference type="EMBL" id="KAH7427934.1"/>
    </source>
</evidence>